<proteinExistence type="predicted"/>
<organism evidence="2 3">
    <name type="scientific">Euroglyphus maynei</name>
    <name type="common">Mayne's house dust mite</name>
    <dbReference type="NCBI Taxonomy" id="6958"/>
    <lineage>
        <taxon>Eukaryota</taxon>
        <taxon>Metazoa</taxon>
        <taxon>Ecdysozoa</taxon>
        <taxon>Arthropoda</taxon>
        <taxon>Chelicerata</taxon>
        <taxon>Arachnida</taxon>
        <taxon>Acari</taxon>
        <taxon>Acariformes</taxon>
        <taxon>Sarcoptiformes</taxon>
        <taxon>Astigmata</taxon>
        <taxon>Psoroptidia</taxon>
        <taxon>Analgoidea</taxon>
        <taxon>Pyroglyphidae</taxon>
        <taxon>Pyroglyphinae</taxon>
        <taxon>Euroglyphus</taxon>
    </lineage>
</organism>
<evidence type="ECO:0000313" key="2">
    <source>
        <dbReference type="EMBL" id="OTF80987.1"/>
    </source>
</evidence>
<reference evidence="2 3" key="1">
    <citation type="submission" date="2017-03" db="EMBL/GenBank/DDBJ databases">
        <title>Genome Survey of Euroglyphus maynei.</title>
        <authorList>
            <person name="Arlian L.G."/>
            <person name="Morgan M.S."/>
            <person name="Rider S.D."/>
        </authorList>
    </citation>
    <scope>NUCLEOTIDE SEQUENCE [LARGE SCALE GENOMIC DNA]</scope>
    <source>
        <strain evidence="2">Arlian Lab</strain>
        <tissue evidence="2">Whole body</tissue>
    </source>
</reference>
<dbReference type="EMBL" id="MUJZ01015745">
    <property type="protein sequence ID" value="OTF80987.1"/>
    <property type="molecule type" value="Genomic_DNA"/>
</dbReference>
<evidence type="ECO:0000313" key="3">
    <source>
        <dbReference type="Proteomes" id="UP000194236"/>
    </source>
</evidence>
<accession>A0A1Y3BLK7</accession>
<keyword evidence="3" id="KW-1185">Reference proteome</keyword>
<dbReference type="Proteomes" id="UP000194236">
    <property type="component" value="Unassembled WGS sequence"/>
</dbReference>
<comment type="caution">
    <text evidence="2">The sequence shown here is derived from an EMBL/GenBank/DDBJ whole genome shotgun (WGS) entry which is preliminary data.</text>
</comment>
<protein>
    <submittedName>
        <fullName evidence="2">Uncharacterized protein</fullName>
    </submittedName>
</protein>
<sequence>MELSQVLSNYMHNSHYSTLHEESSMQKYHKQPTHGIEVIHSALLSSMEILTKNGNGKYGKHGKPLHTGFMSRRTSSDSI</sequence>
<dbReference type="AlphaFoldDB" id="A0A1Y3BLK7"/>
<name>A0A1Y3BLK7_EURMA</name>
<evidence type="ECO:0000256" key="1">
    <source>
        <dbReference type="SAM" id="MobiDB-lite"/>
    </source>
</evidence>
<gene>
    <name evidence="2" type="ORF">BLA29_002142</name>
</gene>
<feature type="region of interest" description="Disordered" evidence="1">
    <location>
        <begin position="55"/>
        <end position="79"/>
    </location>
</feature>